<dbReference type="PANTHER" id="PTHR46889:SF4">
    <property type="entry name" value="TRANSPOSASE INSO FOR INSERTION SEQUENCE ELEMENT IS911B-RELATED"/>
    <property type="match status" value="1"/>
</dbReference>
<dbReference type="EMBL" id="JAAROP010000001">
    <property type="protein sequence ID" value="MBC1321315.1"/>
    <property type="molecule type" value="Genomic_DNA"/>
</dbReference>
<evidence type="ECO:0000313" key="3">
    <source>
        <dbReference type="Proteomes" id="UP000522007"/>
    </source>
</evidence>
<dbReference type="SUPFAM" id="SSF53098">
    <property type="entry name" value="Ribonuclease H-like"/>
    <property type="match status" value="1"/>
</dbReference>
<dbReference type="InterPro" id="IPR012337">
    <property type="entry name" value="RNaseH-like_sf"/>
</dbReference>
<gene>
    <name evidence="1" type="ORF">HB853_00005</name>
    <name evidence="2" type="ORF">HB853_03740</name>
</gene>
<dbReference type="InterPro" id="IPR050900">
    <property type="entry name" value="Transposase_IS3/IS150/IS904"/>
</dbReference>
<comment type="caution">
    <text evidence="2">The sequence shown here is derived from an EMBL/GenBank/DDBJ whole genome shotgun (WGS) entry which is preliminary data.</text>
</comment>
<name>A0A7X0W4Y3_LISWE</name>
<dbReference type="EMBL" id="JAAROP010000001">
    <property type="protein sequence ID" value="MBC1322048.1"/>
    <property type="molecule type" value="Genomic_DNA"/>
</dbReference>
<dbReference type="AlphaFoldDB" id="A0A7X0W4Y3"/>
<feature type="non-terminal residue" evidence="2">
    <location>
        <position position="1"/>
    </location>
</feature>
<proteinExistence type="predicted"/>
<evidence type="ECO:0000313" key="2">
    <source>
        <dbReference type="EMBL" id="MBC1322048.1"/>
    </source>
</evidence>
<protein>
    <submittedName>
        <fullName evidence="2">Transposase family protein</fullName>
    </submittedName>
</protein>
<accession>A0A7X0W4Y3</accession>
<reference evidence="2 3" key="1">
    <citation type="submission" date="2020-03" db="EMBL/GenBank/DDBJ databases">
        <title>Soil Listeria distribution.</title>
        <authorList>
            <person name="Liao J."/>
            <person name="Wiedmann M."/>
        </authorList>
    </citation>
    <scope>NUCLEOTIDE SEQUENCE [LARGE SCALE GENOMIC DNA]</scope>
    <source>
        <strain evidence="2 3">FSL L7-1829</strain>
    </source>
</reference>
<dbReference type="Proteomes" id="UP000522007">
    <property type="component" value="Unassembled WGS sequence"/>
</dbReference>
<evidence type="ECO:0000313" key="1">
    <source>
        <dbReference type="EMBL" id="MBC1321315.1"/>
    </source>
</evidence>
<dbReference type="PANTHER" id="PTHR46889">
    <property type="entry name" value="TRANSPOSASE INSF FOR INSERTION SEQUENCE IS3B-RELATED"/>
    <property type="match status" value="1"/>
</dbReference>
<sequence length="67" mass="7841">IMTGLEESIKQTSDCPYRRTFHSDQDWAYQMTAYSSALKKHRIFQSMSRKGNCLDNSPMENFFGLLK</sequence>
<organism evidence="2 3">
    <name type="scientific">Listeria welshimeri</name>
    <dbReference type="NCBI Taxonomy" id="1643"/>
    <lineage>
        <taxon>Bacteria</taxon>
        <taxon>Bacillati</taxon>
        <taxon>Bacillota</taxon>
        <taxon>Bacilli</taxon>
        <taxon>Bacillales</taxon>
        <taxon>Listeriaceae</taxon>
        <taxon>Listeria</taxon>
    </lineage>
</organism>